<dbReference type="Proteomes" id="UP000607331">
    <property type="component" value="Unassembled WGS sequence"/>
</dbReference>
<reference evidence="1 2" key="1">
    <citation type="submission" date="2020-04" db="EMBL/GenBank/DDBJ databases">
        <title>The draft genome of Kluyvera sichuanensis strain SCKS090646.</title>
        <authorList>
            <person name="Wei L."/>
            <person name="Liu L."/>
            <person name="Feng Y."/>
            <person name="Zong Z."/>
        </authorList>
    </citation>
    <scope>NUCLEOTIDE SEQUENCE [LARGE SCALE GENOMIC DNA]</scope>
    <source>
        <strain evidence="1 2">090646</strain>
    </source>
</reference>
<organism evidence="1 2">
    <name type="scientific">Kluyvera sichuanensis</name>
    <dbReference type="NCBI Taxonomy" id="2725494"/>
    <lineage>
        <taxon>Bacteria</taxon>
        <taxon>Pseudomonadati</taxon>
        <taxon>Pseudomonadota</taxon>
        <taxon>Gammaproteobacteria</taxon>
        <taxon>Enterobacterales</taxon>
        <taxon>Enterobacteriaceae</taxon>
        <taxon>Kluyvera</taxon>
    </lineage>
</organism>
<dbReference type="InterPro" id="IPR018880">
    <property type="entry name" value="Phage_P4_Ash"/>
</dbReference>
<evidence type="ECO:0000313" key="1">
    <source>
        <dbReference type="EMBL" id="MBC1188079.1"/>
    </source>
</evidence>
<dbReference type="Pfam" id="PF10554">
    <property type="entry name" value="Phage_ASH"/>
    <property type="match status" value="1"/>
</dbReference>
<accession>A0ABR6RY65</accession>
<evidence type="ECO:0000313" key="2">
    <source>
        <dbReference type="Proteomes" id="UP000607331"/>
    </source>
</evidence>
<protein>
    <submittedName>
        <fullName evidence="1">Ash family protein</fullName>
    </submittedName>
</protein>
<comment type="caution">
    <text evidence="1">The sequence shown here is derived from an EMBL/GenBank/DDBJ whole genome shotgun (WGS) entry which is preliminary data.</text>
</comment>
<sequence>MRRVSDRSTFYTHLQNQVSGLTSLIECYGRHMTCQRRKICRTHGYTSMVGQAGASQDAPVPCNAGKVNPVWFRHP</sequence>
<gene>
    <name evidence="1" type="ORF">HII27_20405</name>
</gene>
<dbReference type="EMBL" id="JABBJF010000025">
    <property type="protein sequence ID" value="MBC1188079.1"/>
    <property type="molecule type" value="Genomic_DNA"/>
</dbReference>
<name>A0ABR6RY65_9ENTR</name>
<keyword evidence="2" id="KW-1185">Reference proteome</keyword>
<proteinExistence type="predicted"/>